<sequence>MLQPMYLIRKIRESLEKTTFYKELNNIVTIEMKLLSYAEVINLIRKKLRRYVDMNIAQRKLYDNIEIQFNEINQLVIELLDTRLTGKQLSPGLPIFTPSSIFSGLQSWSRTSLTAPLIELPADFSAGMVLEYIRTKLKRADMLETAKRRPSANIHAKESYLRRRHVMRIKRTMASFGDSSTVPDLYLAIHQHLCRTLPDYGLKDIYDALPFVSKKLVKKQTLERREIRYGTKVLSYTVKRLEVNAHEQS</sequence>
<name>A0A3S4GBJ2_SERRU</name>
<organism evidence="1 2">
    <name type="scientific">Serratia rubidaea</name>
    <name type="common">Serratia marinorubra</name>
    <dbReference type="NCBI Taxonomy" id="61652"/>
    <lineage>
        <taxon>Bacteria</taxon>
        <taxon>Pseudomonadati</taxon>
        <taxon>Pseudomonadota</taxon>
        <taxon>Gammaproteobacteria</taxon>
        <taxon>Enterobacterales</taxon>
        <taxon>Yersiniaceae</taxon>
        <taxon>Serratia</taxon>
    </lineage>
</organism>
<gene>
    <name evidence="1" type="ORF">NCTC9419_02269</name>
</gene>
<dbReference type="Proteomes" id="UP000271603">
    <property type="component" value="Chromosome"/>
</dbReference>
<dbReference type="AlphaFoldDB" id="A0A3S4GBJ2"/>
<reference evidence="1 2" key="1">
    <citation type="submission" date="2018-12" db="EMBL/GenBank/DDBJ databases">
        <authorList>
            <consortium name="Pathogen Informatics"/>
        </authorList>
    </citation>
    <scope>NUCLEOTIDE SEQUENCE [LARGE SCALE GENOMIC DNA]</scope>
    <source>
        <strain evidence="1 2">NCTC9419</strain>
    </source>
</reference>
<protein>
    <submittedName>
        <fullName evidence="1">Uncharacterized protein</fullName>
    </submittedName>
</protein>
<accession>A0A3S4GBJ2</accession>
<evidence type="ECO:0000313" key="2">
    <source>
        <dbReference type="Proteomes" id="UP000271603"/>
    </source>
</evidence>
<proteinExistence type="predicted"/>
<dbReference type="EMBL" id="LR134155">
    <property type="protein sequence ID" value="VEA70761.1"/>
    <property type="molecule type" value="Genomic_DNA"/>
</dbReference>
<evidence type="ECO:0000313" key="1">
    <source>
        <dbReference type="EMBL" id="VEA70761.1"/>
    </source>
</evidence>